<organism evidence="1 2">
    <name type="scientific">Candidatus Brevifilum fermentans</name>
    <dbReference type="NCBI Taxonomy" id="1986204"/>
    <lineage>
        <taxon>Bacteria</taxon>
        <taxon>Bacillati</taxon>
        <taxon>Chloroflexota</taxon>
        <taxon>Anaerolineae</taxon>
        <taxon>Anaerolineales</taxon>
        <taxon>Anaerolineaceae</taxon>
        <taxon>Candidatus Brevifilum</taxon>
    </lineage>
</organism>
<evidence type="ECO:0000313" key="1">
    <source>
        <dbReference type="EMBL" id="SMX54275.1"/>
    </source>
</evidence>
<dbReference type="Proteomes" id="UP000195514">
    <property type="component" value="Chromosome I"/>
</dbReference>
<sequence length="94" mass="10771">MSLVTINSSWAMGLTRSRTLWISGFPDKNINALFSPILIDFPPAWITTLRAVAFKSLFSVIINPLFIIMGKVHLETFIYIGHRFALIEWLLDFN</sequence>
<reference evidence="2" key="1">
    <citation type="submission" date="2017-05" db="EMBL/GenBank/DDBJ databases">
        <authorList>
            <person name="Kirkegaard R."/>
            <person name="Mcilroy J S."/>
        </authorList>
    </citation>
    <scope>NUCLEOTIDE SEQUENCE [LARGE SCALE GENOMIC DNA]</scope>
</reference>
<evidence type="ECO:0000313" key="2">
    <source>
        <dbReference type="Proteomes" id="UP000195514"/>
    </source>
</evidence>
<accession>A0A1Y6K3M3</accession>
<dbReference type="AlphaFoldDB" id="A0A1Y6K3M3"/>
<dbReference type="KEGG" id="abat:CFX1CAM_1210"/>
<dbReference type="EMBL" id="LT859958">
    <property type="protein sequence ID" value="SMX54275.1"/>
    <property type="molecule type" value="Genomic_DNA"/>
</dbReference>
<name>A0A1Y6K3M3_9CHLR</name>
<proteinExistence type="predicted"/>
<protein>
    <submittedName>
        <fullName evidence="1">Uncharacterized protein</fullName>
    </submittedName>
</protein>
<gene>
    <name evidence="1" type="ORF">CFX1CAM_1210</name>
</gene>
<keyword evidence="2" id="KW-1185">Reference proteome</keyword>